<dbReference type="InterPro" id="IPR000601">
    <property type="entry name" value="PKD_dom"/>
</dbReference>
<evidence type="ECO:0000256" key="8">
    <source>
        <dbReference type="ARBA" id="ARBA00022723"/>
    </source>
</evidence>
<keyword evidence="11 21" id="KW-0378">Hydrolase</keyword>
<evidence type="ECO:0000256" key="5">
    <source>
        <dbReference type="ARBA" id="ARBA00012653"/>
    </source>
</evidence>
<protein>
    <recommendedName>
        <fullName evidence="5">microbial collagenase</fullName>
        <ecNumber evidence="5">3.4.24.3</ecNumber>
    </recommendedName>
    <alternativeName>
        <fullName evidence="18">Microbial collagenase</fullName>
    </alternativeName>
</protein>
<accession>A0A0H2YPK1</accession>
<evidence type="ECO:0000256" key="9">
    <source>
        <dbReference type="ARBA" id="ARBA00022729"/>
    </source>
</evidence>
<keyword evidence="14" id="KW-0843">Virulence</keyword>
<dbReference type="EMBL" id="CP000246">
    <property type="protein sequence ID" value="ABG82419.1"/>
    <property type="molecule type" value="Genomic_DNA"/>
</dbReference>
<evidence type="ECO:0000313" key="21">
    <source>
        <dbReference type="EMBL" id="ABG82419.1"/>
    </source>
</evidence>
<dbReference type="SUPFAM" id="SSF89260">
    <property type="entry name" value="Collagen-binding domain"/>
    <property type="match status" value="2"/>
</dbReference>
<dbReference type="InterPro" id="IPR013661">
    <property type="entry name" value="Peptidase_M9_N_dom"/>
</dbReference>
<dbReference type="HOGENOM" id="CLU_012279_0_0_9"/>
<dbReference type="PANTHER" id="PTHR13062:SF9">
    <property type="entry name" value="MICROBIAL COLLAGENASE"/>
    <property type="match status" value="1"/>
</dbReference>
<dbReference type="CDD" id="cd00146">
    <property type="entry name" value="PKD"/>
    <property type="match status" value="1"/>
</dbReference>
<dbReference type="Proteomes" id="UP000001823">
    <property type="component" value="Chromosome"/>
</dbReference>
<keyword evidence="8" id="KW-0479">Metal-binding</keyword>
<dbReference type="EC" id="3.4.24.3" evidence="5"/>
<evidence type="ECO:0000256" key="11">
    <source>
        <dbReference type="ARBA" id="ARBA00022801"/>
    </source>
</evidence>
<name>A0A0H2YPK1_CLOP1</name>
<dbReference type="Gene3D" id="2.60.120.380">
    <property type="match status" value="2"/>
</dbReference>
<dbReference type="SMART" id="SM00089">
    <property type="entry name" value="PKD"/>
    <property type="match status" value="1"/>
</dbReference>
<dbReference type="GO" id="GO:0005576">
    <property type="term" value="C:extracellular region"/>
    <property type="evidence" value="ECO:0007669"/>
    <property type="project" value="UniProtKB-SubCell"/>
</dbReference>
<dbReference type="PaxDb" id="195103-CPF_0166"/>
<dbReference type="eggNOG" id="COG3291">
    <property type="taxonomic scope" value="Bacteria"/>
</dbReference>
<evidence type="ECO:0000256" key="7">
    <source>
        <dbReference type="ARBA" id="ARBA00022670"/>
    </source>
</evidence>
<feature type="domain" description="PKD" evidence="20">
    <location>
        <begin position="774"/>
        <end position="855"/>
    </location>
</feature>
<comment type="catalytic activity">
    <reaction evidence="1">
        <text>Digestion of native collagen in the triple helical region at Xaa-|-Gly bonds. With synthetic peptides, a preference is shown for Gly at P3 and P1', Pro and Ala at P2 and P2', and hydroxyproline, Ala or Arg at P3'.</text>
        <dbReference type="EC" id="3.4.24.3"/>
    </reaction>
</comment>
<dbReference type="InterPro" id="IPR007280">
    <property type="entry name" value="Peptidase_C_arc/bac"/>
</dbReference>
<evidence type="ECO:0000256" key="6">
    <source>
        <dbReference type="ARBA" id="ARBA00022525"/>
    </source>
</evidence>
<evidence type="ECO:0000256" key="18">
    <source>
        <dbReference type="ARBA" id="ARBA00034362"/>
    </source>
</evidence>
<evidence type="ECO:0000256" key="10">
    <source>
        <dbReference type="ARBA" id="ARBA00022737"/>
    </source>
</evidence>
<keyword evidence="6" id="KW-0964">Secreted</keyword>
<dbReference type="InterPro" id="IPR002169">
    <property type="entry name" value="Peptidase_M9A/M9B"/>
</dbReference>
<proteinExistence type="inferred from homology"/>
<keyword evidence="16" id="KW-0865">Zymogen</keyword>
<dbReference type="RefSeq" id="WP_011590092.1">
    <property type="nucleotide sequence ID" value="NC_008261.1"/>
</dbReference>
<comment type="similarity">
    <text evidence="17">Belongs to the peptidase M9B family. Collagenase subfamily.</text>
</comment>
<dbReference type="InterPro" id="IPR041379">
    <property type="entry name" value="ColG_subdomain"/>
</dbReference>
<dbReference type="InterPro" id="IPR013783">
    <property type="entry name" value="Ig-like_fold"/>
</dbReference>
<keyword evidence="15" id="KW-0482">Metalloprotease</keyword>
<evidence type="ECO:0000256" key="16">
    <source>
        <dbReference type="ARBA" id="ARBA00023145"/>
    </source>
</evidence>
<evidence type="ECO:0000256" key="4">
    <source>
        <dbReference type="ARBA" id="ARBA00004613"/>
    </source>
</evidence>
<evidence type="ECO:0000259" key="20">
    <source>
        <dbReference type="PROSITE" id="PS50093"/>
    </source>
</evidence>
<evidence type="ECO:0000256" key="17">
    <source>
        <dbReference type="ARBA" id="ARBA00034318"/>
    </source>
</evidence>
<dbReference type="KEGG" id="cpf:CPF_0166"/>
<dbReference type="InterPro" id="IPR022409">
    <property type="entry name" value="PKD/Chitinase_dom"/>
</dbReference>
<dbReference type="Gene3D" id="2.60.40.10">
    <property type="entry name" value="Immunoglobulins"/>
    <property type="match status" value="1"/>
</dbReference>
<dbReference type="FunFam" id="3.40.30.160:FF:000001">
    <property type="entry name" value="Microbial collagenase"/>
    <property type="match status" value="1"/>
</dbReference>
<dbReference type="PRINTS" id="PR00931">
    <property type="entry name" value="MICOLLPTASE"/>
</dbReference>
<evidence type="ECO:0000256" key="3">
    <source>
        <dbReference type="ARBA" id="ARBA00001947"/>
    </source>
</evidence>
<dbReference type="InterPro" id="IPR035986">
    <property type="entry name" value="PKD_dom_sf"/>
</dbReference>
<dbReference type="Pfam" id="PF08453">
    <property type="entry name" value="Peptidase_M9_N"/>
    <property type="match status" value="1"/>
</dbReference>
<keyword evidence="7" id="KW-0645">Protease</keyword>
<evidence type="ECO:0000256" key="13">
    <source>
        <dbReference type="ARBA" id="ARBA00022837"/>
    </source>
</evidence>
<dbReference type="Pfam" id="PF04151">
    <property type="entry name" value="PPC"/>
    <property type="match status" value="2"/>
</dbReference>
<dbReference type="Pfam" id="PF01752">
    <property type="entry name" value="Peptidase_M9"/>
    <property type="match status" value="1"/>
</dbReference>
<keyword evidence="22" id="KW-1185">Reference proteome</keyword>
<dbReference type="GO" id="GO:0004222">
    <property type="term" value="F:metalloendopeptidase activity"/>
    <property type="evidence" value="ECO:0007669"/>
    <property type="project" value="UniProtKB-EC"/>
</dbReference>
<dbReference type="GO" id="GO:0006508">
    <property type="term" value="P:proteolysis"/>
    <property type="evidence" value="ECO:0007669"/>
    <property type="project" value="UniProtKB-KW"/>
</dbReference>
<evidence type="ECO:0000256" key="14">
    <source>
        <dbReference type="ARBA" id="ARBA00023026"/>
    </source>
</evidence>
<dbReference type="PANTHER" id="PTHR13062">
    <property type="entry name" value="COLLAGENASE"/>
    <property type="match status" value="1"/>
</dbReference>
<evidence type="ECO:0000313" key="22">
    <source>
        <dbReference type="Proteomes" id="UP000001823"/>
    </source>
</evidence>
<dbReference type="Gene3D" id="3.30.980.50">
    <property type="match status" value="1"/>
</dbReference>
<evidence type="ECO:0000256" key="2">
    <source>
        <dbReference type="ARBA" id="ARBA00001913"/>
    </source>
</evidence>
<gene>
    <name evidence="21" type="primary">colA</name>
    <name evidence="21" type="ordered locus">CPF_0166</name>
</gene>
<reference evidence="21 22" key="1">
    <citation type="journal article" date="2006" name="Genome Res.">
        <title>Skewed genomic variability in strains of the toxigenic bacterial pathogen, Clostridium perfringens.</title>
        <authorList>
            <person name="Myers G.S."/>
            <person name="Rasko D.A."/>
            <person name="Cheung J.K."/>
            <person name="Ravel J."/>
            <person name="Seshadri R."/>
            <person name="Deboy R.T."/>
            <person name="Ren Q."/>
            <person name="Varga J."/>
            <person name="Awad M.M."/>
            <person name="Brinkac L.M."/>
            <person name="Daugherty S.C."/>
            <person name="Haft D.H."/>
            <person name="Dodson R.J."/>
            <person name="Madupu R."/>
            <person name="Nelson W.C."/>
            <person name="Rosovitz M.J."/>
            <person name="Sullivan S.A."/>
            <person name="Khouri H."/>
            <person name="Dimitrov G.I."/>
            <person name="Watkins K.L."/>
            <person name="Mulligan S."/>
            <person name="Benton J."/>
            <person name="Radune D."/>
            <person name="Fisher D.J."/>
            <person name="Atkins H.S."/>
            <person name="Hiscox T."/>
            <person name="Jost B.H."/>
            <person name="Billington S.J."/>
            <person name="Songer J.G."/>
            <person name="McClane B.A."/>
            <person name="Titball R.W."/>
            <person name="Rood J.I."/>
            <person name="Melville S.B."/>
            <person name="Paulsen I.T."/>
        </authorList>
    </citation>
    <scope>NUCLEOTIDE SEQUENCE [LARGE SCALE GENOMIC DNA]</scope>
    <source>
        <strain evidence="22">ATCC 13124 / DSM 756 / JCM 1290 / NCIMB 6125 / NCTC 8237 / S 107 / Type A</strain>
    </source>
</reference>
<keyword evidence="12" id="KW-0862">Zinc</keyword>
<comment type="cofactor">
    <cofactor evidence="3">
        <name>Zn(2+)</name>
        <dbReference type="ChEBI" id="CHEBI:29105"/>
    </cofactor>
</comment>
<keyword evidence="9" id="KW-0732">Signal</keyword>
<dbReference type="SUPFAM" id="SSF49299">
    <property type="entry name" value="PKD domain"/>
    <property type="match status" value="1"/>
</dbReference>
<dbReference type="AlphaFoldDB" id="A0A0H2YPK1"/>
<evidence type="ECO:0000256" key="19">
    <source>
        <dbReference type="PIRSR" id="PIRSR602169-1"/>
    </source>
</evidence>
<sequence length="1104" mass="126228">MKKNLKRGELTKLKLVERWSATFTLAAFILFNSSFKVFAADKKIENSNNGQITREINADQISKTELNNEVATDNNRPLGPSIAPSRARNNKIYTFDELNRMNYSDLVELIKTISYENVPDLFNFNDGSYTFFSNRDRVQAIIYGLEDSGRTYTADDDKGIPTLVEFLRAGYYLGFYNKQLSYLNTPQLKNECLPAMKAIQYNSNFRLGTKAQDGVVEALGRLIGNASADPEVINNCIYVLSDFKDNIDKYGSNYSKGNAVFNLMKGIDYYTNSVIYNTKGYDAKNTEFYNRIDPYMERLESLCTIGDKLNNDNAWFVNNALYYTGRMGKFREDPSISQRALERAMKEYPYLSYQYIEAANDLDLNFGGKNSSGNDIDFNKIKADAREKYLPKTYTFDDGKFVVKAGDKVTEEKIKRLYWASKEVKAQFMRVVQNDKALEEGNPDDILTVVIYNSPEEYKLNRIINGFSTDNGGIYIENIGTFFTYERTPEESIYTLEELFRHEFTHYLQGRYVVPGMWGQGEFYQEGVLTWYEEGTAEFFAGSTRTDGIKPRKSVTQGLAYDRNNRMSLYDVLHAKYGSWDFYNYGFALSNYMYNNNIGMFNKMTNYIKNNDVSGYKDYIASMSSDYGLNDKYQDYIDSLLNNIDNLDVPLVSDEYVNGHEAKDINEITNDIKEVSNIKDLSSNVEKSQFFTTYDMRGTYVGERSQGEENDWKDMNSKLNDILKELSKKSWNGYKTVTAYFVNHKVDENGNYVYDVVFHGMNTDTNTDVHVNKEPKAVIKSDSSVIVEEEINFDGTESKDEDGEIKAYEWDFGDGEKSNEAKAAHKYNKTGEYEVKLTVTDNNGGINTESKKIKVVEDKPVEVINESEPNNDFEKANQIAKSNMLVKGTLSEEDYSDKYYFDVAKKGNVKITLNNLNSVGITWTLYKEGDLNNYVLYATGNDGTELKGEKTLEPGRYYLSVYTYDNQSGAYTVNVKGKLKNEVKETEKDAIKEVENNNDFDKAMKVDSNSKIVGTLSNDDLKDIYSIDIQNPSDLNIVVENLDNIKMNWLLYSADDLSNYVDYANADGNKLSNTCKLNPGKYYLCVYQFENSGTGNYTINLQNK</sequence>
<dbReference type="GO" id="GO:0008270">
    <property type="term" value="F:zinc ion binding"/>
    <property type="evidence" value="ECO:0007669"/>
    <property type="project" value="InterPro"/>
</dbReference>
<feature type="active site" evidence="19">
    <location>
        <position position="503"/>
    </location>
</feature>
<evidence type="ECO:0000256" key="1">
    <source>
        <dbReference type="ARBA" id="ARBA00000424"/>
    </source>
</evidence>
<organism evidence="21 22">
    <name type="scientific">Clostridium perfringens (strain ATCC 13124 / DSM 756 / JCM 1290 / NCIMB 6125 / NCTC 8237 / Type A)</name>
    <dbReference type="NCBI Taxonomy" id="195103"/>
    <lineage>
        <taxon>Bacteria</taxon>
        <taxon>Bacillati</taxon>
        <taxon>Bacillota</taxon>
        <taxon>Clostridia</taxon>
        <taxon>Eubacteriales</taxon>
        <taxon>Clostridiaceae</taxon>
        <taxon>Clostridium</taxon>
    </lineage>
</organism>
<dbReference type="Gene3D" id="3.40.30.160">
    <property type="entry name" value="Collagenase ColT, N-terminal domain"/>
    <property type="match status" value="1"/>
</dbReference>
<dbReference type="Pfam" id="PF18496">
    <property type="entry name" value="ColG_sub"/>
    <property type="match status" value="1"/>
</dbReference>
<keyword evidence="13" id="KW-0106">Calcium</keyword>
<dbReference type="STRING" id="195103.CPF_0166"/>
<evidence type="ECO:0000256" key="12">
    <source>
        <dbReference type="ARBA" id="ARBA00022833"/>
    </source>
</evidence>
<comment type="subcellular location">
    <subcellularLocation>
        <location evidence="4">Secreted</location>
    </subcellularLocation>
</comment>
<dbReference type="PROSITE" id="PS50093">
    <property type="entry name" value="PKD"/>
    <property type="match status" value="1"/>
</dbReference>
<keyword evidence="10" id="KW-0677">Repeat</keyword>
<evidence type="ECO:0000256" key="15">
    <source>
        <dbReference type="ARBA" id="ARBA00023049"/>
    </source>
</evidence>
<comment type="cofactor">
    <cofactor evidence="2">
        <name>Ca(2+)</name>
        <dbReference type="ChEBI" id="CHEBI:29108"/>
    </cofactor>
</comment>
<dbReference type="Gene3D" id="1.10.390.20">
    <property type="match status" value="1"/>
</dbReference>
<dbReference type="Pfam" id="PF18911">
    <property type="entry name" value="PKD_4"/>
    <property type="match status" value="1"/>
</dbReference>